<reference evidence="11 12" key="2">
    <citation type="submission" date="2019-03" db="EMBL/GenBank/DDBJ databases">
        <title>Genomic Encyclopedia of Type Strains, Phase IV (KMG-IV): sequencing the most valuable type-strain genomes for metagenomic binning, comparative biology and taxonomic classification.</title>
        <authorList>
            <person name="Goeker M."/>
        </authorList>
    </citation>
    <scope>NUCLEOTIDE SEQUENCE [LARGE SCALE GENOMIC DNA]</scope>
    <source>
        <strain evidence="11 12">DSM 103426</strain>
    </source>
</reference>
<feature type="transmembrane region" description="Helical" evidence="9">
    <location>
        <begin position="432"/>
        <end position="453"/>
    </location>
</feature>
<feature type="transmembrane region" description="Helical" evidence="9">
    <location>
        <begin position="76"/>
        <end position="97"/>
    </location>
</feature>
<keyword evidence="5 9" id="KW-0812">Transmembrane</keyword>
<dbReference type="PANTHER" id="PTHR30330">
    <property type="entry name" value="AGSS FAMILY TRANSPORTER, SODIUM-ALANINE"/>
    <property type="match status" value="1"/>
</dbReference>
<evidence type="ECO:0000256" key="3">
    <source>
        <dbReference type="ARBA" id="ARBA00022448"/>
    </source>
</evidence>
<dbReference type="Gene3D" id="1.20.1740.10">
    <property type="entry name" value="Amino acid/polyamine transporter I"/>
    <property type="match status" value="1"/>
</dbReference>
<comment type="subcellular location">
    <subcellularLocation>
        <location evidence="1 9">Cell membrane</location>
        <topology evidence="1 9">Multi-pass membrane protein</topology>
    </subcellularLocation>
</comment>
<dbReference type="FunFam" id="1.20.1740.10:FF:000004">
    <property type="entry name" value="Sodium:alanine symporter family protein"/>
    <property type="match status" value="1"/>
</dbReference>
<evidence type="ECO:0000256" key="6">
    <source>
        <dbReference type="ARBA" id="ARBA00022847"/>
    </source>
</evidence>
<dbReference type="PROSITE" id="PS00873">
    <property type="entry name" value="NA_ALANINE_SYMP"/>
    <property type="match status" value="1"/>
</dbReference>
<dbReference type="EMBL" id="BHEO01000008">
    <property type="protein sequence ID" value="GBU06647.1"/>
    <property type="molecule type" value="Genomic_DNA"/>
</dbReference>
<evidence type="ECO:0000256" key="5">
    <source>
        <dbReference type="ARBA" id="ARBA00022692"/>
    </source>
</evidence>
<keyword evidence="13" id="KW-1185">Reference proteome</keyword>
<keyword evidence="4 9" id="KW-1003">Cell membrane</keyword>
<dbReference type="GO" id="GO:0005886">
    <property type="term" value="C:plasma membrane"/>
    <property type="evidence" value="ECO:0007669"/>
    <property type="project" value="UniProtKB-SubCell"/>
</dbReference>
<dbReference type="NCBIfam" id="TIGR00835">
    <property type="entry name" value="agcS"/>
    <property type="match status" value="1"/>
</dbReference>
<name>A0A4R3JHV7_9FIRM</name>
<reference evidence="10 13" key="1">
    <citation type="journal article" date="2018" name="Int. J. Syst. Evol. Microbiol.">
        <title>Draft Genome Sequence of Faecalimonas umbilicata JCM 30896T, an Acetate-Producing Bacterium Isolated from Human Feces.</title>
        <authorList>
            <person name="Sakamoto M."/>
            <person name="Ikeyama N."/>
            <person name="Yuki M."/>
            <person name="Ohkuma M."/>
        </authorList>
    </citation>
    <scope>NUCLEOTIDE SEQUENCE [LARGE SCALE GENOMIC DNA]</scope>
    <source>
        <strain evidence="10 13">EGH7</strain>
    </source>
</reference>
<gene>
    <name evidence="11" type="ORF">EDD74_12267</name>
    <name evidence="10" type="ORF">FAEUMB_31880</name>
</gene>
<protein>
    <submittedName>
        <fullName evidence="11">AGCS family alanine or glycine:cation symporter</fullName>
    </submittedName>
    <submittedName>
        <fullName evidence="10">Transporter</fullName>
    </submittedName>
</protein>
<evidence type="ECO:0000313" key="13">
    <source>
        <dbReference type="Proteomes" id="UP000702954"/>
    </source>
</evidence>
<dbReference type="EMBL" id="SLZV01000022">
    <property type="protein sequence ID" value="TCS65572.1"/>
    <property type="molecule type" value="Genomic_DNA"/>
</dbReference>
<dbReference type="Proteomes" id="UP000294613">
    <property type="component" value="Unassembled WGS sequence"/>
</dbReference>
<evidence type="ECO:0000313" key="10">
    <source>
        <dbReference type="EMBL" id="GBU06647.1"/>
    </source>
</evidence>
<feature type="transmembrane region" description="Helical" evidence="9">
    <location>
        <begin position="409"/>
        <end position="426"/>
    </location>
</feature>
<evidence type="ECO:0000256" key="8">
    <source>
        <dbReference type="ARBA" id="ARBA00023136"/>
    </source>
</evidence>
<dbReference type="GO" id="GO:0005283">
    <property type="term" value="F:amino acid:sodium symporter activity"/>
    <property type="evidence" value="ECO:0007669"/>
    <property type="project" value="InterPro"/>
</dbReference>
<organism evidence="11 12">
    <name type="scientific">Faecalimonas umbilicata</name>
    <dbReference type="NCBI Taxonomy" id="1912855"/>
    <lineage>
        <taxon>Bacteria</taxon>
        <taxon>Bacillati</taxon>
        <taxon>Bacillota</taxon>
        <taxon>Clostridia</taxon>
        <taxon>Lachnospirales</taxon>
        <taxon>Lachnospiraceae</taxon>
        <taxon>Faecalimonas</taxon>
    </lineage>
</organism>
<evidence type="ECO:0000256" key="2">
    <source>
        <dbReference type="ARBA" id="ARBA00009261"/>
    </source>
</evidence>
<feature type="transmembrane region" description="Helical" evidence="9">
    <location>
        <begin position="370"/>
        <end position="389"/>
    </location>
</feature>
<keyword evidence="7 9" id="KW-1133">Transmembrane helix</keyword>
<evidence type="ECO:0000256" key="7">
    <source>
        <dbReference type="ARBA" id="ARBA00022989"/>
    </source>
</evidence>
<feature type="transmembrane region" description="Helical" evidence="9">
    <location>
        <begin position="192"/>
        <end position="212"/>
    </location>
</feature>
<proteinExistence type="inferred from homology"/>
<keyword evidence="6 9" id="KW-0769">Symport</keyword>
<accession>A0A4R3JHV7</accession>
<sequence length="463" mass="50110">MLEKIGQINSVVNAFVWGRGMLVIFLGVGMLFTLRTGFFQFKGWKVWMGDTLGALFHDRRVRKAQDHQSISQFQSFCTALAATLGTGNITGVATAIVTGGPGAVFWMWVSAFLGMMTIYAENVLGIKYRYKNSEGAWVGGAMVYMERGLGAKWLAVFFSIFCLCASFGMGNMTQANAIAKGLKATLKIPEQFTGMALMVLVAVVILGGVQRVAMVAEKIVPFMAAFYILGGLLVIVIHYERIPETFLWIFGEAFGLRAVGGGVAGYGVKMAMKMGISRGVFSNEAGLGSSVMAHAASDVSCPQIQGMWGMAEVFIDTIVVCTITALVILTSGVYDPQRCISNIADGVENIDGTTLTGNAFATVFPNGDKFLAISIALFAFATIIGWAYFGERTAAYLFGEHAVFPYKLIYILLLLPGSVLAPKLVWELSDTFNGLMAIPNLAALILLHGEVIHMAKEYKRNRK</sequence>
<comment type="caution">
    <text evidence="11">The sequence shown here is derived from an EMBL/GenBank/DDBJ whole genome shotgun (WGS) entry which is preliminary data.</text>
</comment>
<dbReference type="Proteomes" id="UP000702954">
    <property type="component" value="Unassembled WGS sequence"/>
</dbReference>
<evidence type="ECO:0000256" key="9">
    <source>
        <dbReference type="RuleBase" id="RU363064"/>
    </source>
</evidence>
<feature type="transmembrane region" description="Helical" evidence="9">
    <location>
        <begin position="103"/>
        <end position="124"/>
    </location>
</feature>
<feature type="transmembrane region" description="Helical" evidence="9">
    <location>
        <begin position="153"/>
        <end position="172"/>
    </location>
</feature>
<evidence type="ECO:0000313" key="11">
    <source>
        <dbReference type="EMBL" id="TCS65572.1"/>
    </source>
</evidence>
<dbReference type="PRINTS" id="PR00175">
    <property type="entry name" value="NAALASMPORT"/>
</dbReference>
<keyword evidence="8 9" id="KW-0472">Membrane</keyword>
<dbReference type="PANTHER" id="PTHR30330:SF3">
    <property type="entry name" value="TRANSCRIPTIONAL REGULATOR, LRP FAMILY"/>
    <property type="match status" value="1"/>
</dbReference>
<dbReference type="Pfam" id="PF01235">
    <property type="entry name" value="Na_Ala_symp"/>
    <property type="match status" value="1"/>
</dbReference>
<evidence type="ECO:0000256" key="1">
    <source>
        <dbReference type="ARBA" id="ARBA00004651"/>
    </source>
</evidence>
<evidence type="ECO:0000313" key="12">
    <source>
        <dbReference type="Proteomes" id="UP000294613"/>
    </source>
</evidence>
<dbReference type="RefSeq" id="WP_116442462.1">
    <property type="nucleotide sequence ID" value="NZ_BHEO01000008.1"/>
</dbReference>
<keyword evidence="3 9" id="KW-0813">Transport</keyword>
<dbReference type="InterPro" id="IPR001463">
    <property type="entry name" value="Na/Ala_symport"/>
</dbReference>
<feature type="transmembrane region" description="Helical" evidence="9">
    <location>
        <begin position="219"/>
        <end position="239"/>
    </location>
</feature>
<feature type="transmembrane region" description="Helical" evidence="9">
    <location>
        <begin position="313"/>
        <end position="334"/>
    </location>
</feature>
<dbReference type="AlphaFoldDB" id="A0A4R3JHV7"/>
<comment type="similarity">
    <text evidence="2 9">Belongs to the alanine or glycine:cation symporter (AGCS) (TC 2.A.25) family.</text>
</comment>
<evidence type="ECO:0000256" key="4">
    <source>
        <dbReference type="ARBA" id="ARBA00022475"/>
    </source>
</evidence>
<feature type="transmembrane region" description="Helical" evidence="9">
    <location>
        <begin position="245"/>
        <end position="268"/>
    </location>
</feature>
<feature type="transmembrane region" description="Helical" evidence="9">
    <location>
        <begin position="20"/>
        <end position="38"/>
    </location>
</feature>